<dbReference type="Pfam" id="PF18955">
    <property type="entry name" value="DUF5698"/>
    <property type="match status" value="1"/>
</dbReference>
<feature type="domain" description="DUF5698" evidence="8">
    <location>
        <begin position="36"/>
        <end position="93"/>
    </location>
</feature>
<dbReference type="RefSeq" id="WP_165778091.1">
    <property type="nucleotide sequence ID" value="NZ_NKXO01000019.1"/>
</dbReference>
<dbReference type="PANTHER" id="PTHR40060:SF1">
    <property type="entry name" value="UPF0316 PROTEIN YEBE"/>
    <property type="match status" value="1"/>
</dbReference>
<keyword evidence="3 6" id="KW-0812">Transmembrane</keyword>
<keyword evidence="2 6" id="KW-1003">Cell membrane</keyword>
<proteinExistence type="inferred from homology"/>
<evidence type="ECO:0000313" key="10">
    <source>
        <dbReference type="Proteomes" id="UP000233387"/>
    </source>
</evidence>
<reference evidence="9 10" key="1">
    <citation type="submission" date="2017-06" db="EMBL/GenBank/DDBJ databases">
        <title>Raineya orbicola gen. nov., sp. nov. a slightly thermophilic bacterium of the phylum Bacteroidetes and the description of Raineyaceae fam. nov.</title>
        <authorList>
            <person name="Albuquerque L."/>
            <person name="Polonia A.R.M."/>
            <person name="Barroso C."/>
            <person name="Froufe H.J.C."/>
            <person name="Lage O."/>
            <person name="Lobo-Da-Cunha A."/>
            <person name="Egas C."/>
            <person name="Da Costa M.S."/>
        </authorList>
    </citation>
    <scope>NUCLEOTIDE SEQUENCE [LARGE SCALE GENOMIC DNA]</scope>
    <source>
        <strain evidence="9 10">SPSPC-11</strain>
    </source>
</reference>
<dbReference type="NCBIfam" id="NF003191">
    <property type="entry name" value="PRK04164.1-2"/>
    <property type="match status" value="1"/>
</dbReference>
<dbReference type="CDD" id="cd16381">
    <property type="entry name" value="YitT_C_like_1"/>
    <property type="match status" value="1"/>
</dbReference>
<feature type="transmembrane region" description="Helical" evidence="6">
    <location>
        <begin position="75"/>
        <end position="95"/>
    </location>
</feature>
<keyword evidence="5 6" id="KW-0472">Membrane</keyword>
<dbReference type="InterPro" id="IPR019264">
    <property type="entry name" value="DUF2179"/>
</dbReference>
<dbReference type="GO" id="GO:0005886">
    <property type="term" value="C:plasma membrane"/>
    <property type="evidence" value="ECO:0007669"/>
    <property type="project" value="UniProtKB-SubCell"/>
</dbReference>
<evidence type="ECO:0000256" key="6">
    <source>
        <dbReference type="HAMAP-Rule" id="MF_01515"/>
    </source>
</evidence>
<dbReference type="Pfam" id="PF10035">
    <property type="entry name" value="DUF2179"/>
    <property type="match status" value="1"/>
</dbReference>
<comment type="subcellular location">
    <subcellularLocation>
        <location evidence="1 6">Cell membrane</location>
        <topology evidence="1 6">Multi-pass membrane protein</topology>
    </subcellularLocation>
</comment>
<organism evidence="9 10">
    <name type="scientific">Raineya orbicola</name>
    <dbReference type="NCBI Taxonomy" id="2016530"/>
    <lineage>
        <taxon>Bacteria</taxon>
        <taxon>Pseudomonadati</taxon>
        <taxon>Bacteroidota</taxon>
        <taxon>Cytophagia</taxon>
        <taxon>Cytophagales</taxon>
        <taxon>Raineyaceae</taxon>
        <taxon>Raineya</taxon>
    </lineage>
</organism>
<dbReference type="AlphaFoldDB" id="A0A2N3IG81"/>
<keyword evidence="4 6" id="KW-1133">Transmembrane helix</keyword>
<evidence type="ECO:0000256" key="1">
    <source>
        <dbReference type="ARBA" id="ARBA00004651"/>
    </source>
</evidence>
<comment type="caution">
    <text evidence="9">The sequence shown here is derived from an EMBL/GenBank/DDBJ whole genome shotgun (WGS) entry which is preliminary data.</text>
</comment>
<gene>
    <name evidence="9" type="ORF">Rain11_1375</name>
</gene>
<comment type="similarity">
    <text evidence="6">Belongs to the UPF0316 family.</text>
</comment>
<protein>
    <recommendedName>
        <fullName evidence="6">UPF0316 protein Rain11_1375</fullName>
    </recommendedName>
</protein>
<dbReference type="InterPro" id="IPR044035">
    <property type="entry name" value="DUF5698"/>
</dbReference>
<dbReference type="InterPro" id="IPR022930">
    <property type="entry name" value="UPF0316"/>
</dbReference>
<keyword evidence="10" id="KW-1185">Reference proteome</keyword>
<accession>A0A2N3IG81</accession>
<evidence type="ECO:0000259" key="8">
    <source>
        <dbReference type="Pfam" id="PF18955"/>
    </source>
</evidence>
<feature type="transmembrane region" description="Helical" evidence="6">
    <location>
        <begin position="48"/>
        <end position="69"/>
    </location>
</feature>
<evidence type="ECO:0000259" key="7">
    <source>
        <dbReference type="Pfam" id="PF10035"/>
    </source>
</evidence>
<dbReference type="EMBL" id="NKXO01000019">
    <property type="protein sequence ID" value="PKQ69330.1"/>
    <property type="molecule type" value="Genomic_DNA"/>
</dbReference>
<dbReference type="HAMAP" id="MF_01515">
    <property type="entry name" value="UPF0316"/>
    <property type="match status" value="1"/>
</dbReference>
<feature type="transmembrane region" description="Helical" evidence="6">
    <location>
        <begin position="14"/>
        <end position="41"/>
    </location>
</feature>
<dbReference type="Proteomes" id="UP000233387">
    <property type="component" value="Unassembled WGS sequence"/>
</dbReference>
<evidence type="ECO:0000256" key="2">
    <source>
        <dbReference type="ARBA" id="ARBA00022475"/>
    </source>
</evidence>
<dbReference type="PANTHER" id="PTHR40060">
    <property type="entry name" value="UPF0316 PROTEIN YEBE"/>
    <property type="match status" value="1"/>
</dbReference>
<feature type="domain" description="DUF2179" evidence="7">
    <location>
        <begin position="126"/>
        <end position="175"/>
    </location>
</feature>
<evidence type="ECO:0000256" key="4">
    <source>
        <dbReference type="ARBA" id="ARBA00022989"/>
    </source>
</evidence>
<evidence type="ECO:0000313" key="9">
    <source>
        <dbReference type="EMBL" id="PKQ69330.1"/>
    </source>
</evidence>
<evidence type="ECO:0000256" key="5">
    <source>
        <dbReference type="ARBA" id="ARBA00023136"/>
    </source>
</evidence>
<name>A0A2N3IG81_9BACT</name>
<sequence>MQAFFENLGVSENLFQWLILPLIVFLARITDVSIGTIRILLMMNGRKYIATFLGFCESLIWLTVIASIFKYVKTPFAYIAYAGGYATGTFIGMTLENKLAVGKVIVRFITRQDATALLDYLRTTRFGFTSLQAEGHKGNVNLIFSVIERKDLKELVEIVRSYHPKAFYSVEATKYASEPPNEETDVPAKKWFLWGFGKDFFKKV</sequence>
<evidence type="ECO:0000256" key="3">
    <source>
        <dbReference type="ARBA" id="ARBA00022692"/>
    </source>
</evidence>